<evidence type="ECO:0000256" key="2">
    <source>
        <dbReference type="ARBA" id="ARBA00023002"/>
    </source>
</evidence>
<reference evidence="5" key="1">
    <citation type="journal article" date="2014" name="Front. Microbiol.">
        <title>High frequency of phylogenetically diverse reductive dehalogenase-homologous genes in deep subseafloor sedimentary metagenomes.</title>
        <authorList>
            <person name="Kawai M."/>
            <person name="Futagami T."/>
            <person name="Toyoda A."/>
            <person name="Takaki Y."/>
            <person name="Nishi S."/>
            <person name="Hori S."/>
            <person name="Arai W."/>
            <person name="Tsubouchi T."/>
            <person name="Morono Y."/>
            <person name="Uchiyama I."/>
            <person name="Ito T."/>
            <person name="Fujiyama A."/>
            <person name="Inagaki F."/>
            <person name="Takami H."/>
        </authorList>
    </citation>
    <scope>NUCLEOTIDE SEQUENCE</scope>
    <source>
        <strain evidence="5">Expedition CK06-06</strain>
    </source>
</reference>
<dbReference type="GO" id="GO:0016491">
    <property type="term" value="F:oxidoreductase activity"/>
    <property type="evidence" value="ECO:0007669"/>
    <property type="project" value="UniProtKB-KW"/>
</dbReference>
<dbReference type="Pfam" id="PF12831">
    <property type="entry name" value="FAD_oxidored"/>
    <property type="match status" value="1"/>
</dbReference>
<keyword evidence="1" id="KW-0479">Metal-binding</keyword>
<evidence type="ECO:0000313" key="5">
    <source>
        <dbReference type="EMBL" id="GAG33443.1"/>
    </source>
</evidence>
<dbReference type="GO" id="GO:0046872">
    <property type="term" value="F:metal ion binding"/>
    <property type="evidence" value="ECO:0007669"/>
    <property type="project" value="UniProtKB-KW"/>
</dbReference>
<protein>
    <recommendedName>
        <fullName evidence="6">FAD-dependent oxidoreductase</fullName>
    </recommendedName>
</protein>
<comment type="caution">
    <text evidence="5">The sequence shown here is derived from an EMBL/GenBank/DDBJ whole genome shotgun (WGS) entry which is preliminary data.</text>
</comment>
<keyword evidence="2" id="KW-0560">Oxidoreductase</keyword>
<evidence type="ECO:0008006" key="6">
    <source>
        <dbReference type="Google" id="ProtNLM"/>
    </source>
</evidence>
<dbReference type="PANTHER" id="PTHR43498">
    <property type="entry name" value="FERREDOXIN:COB-COM HETERODISULFIDE REDUCTASE SUBUNIT A"/>
    <property type="match status" value="1"/>
</dbReference>
<dbReference type="PANTHER" id="PTHR43498:SF1">
    <property type="entry name" value="COB--COM HETERODISULFIDE REDUCTASE IRON-SULFUR SUBUNIT A"/>
    <property type="match status" value="1"/>
</dbReference>
<sequence length="74" mass="7651">MVPRIVDGLLVAGRCASTTHVAQASTRVTGPCIVMGQAAGTAAAIATREKILPRNVDVTLLRQILQAQGTILGK</sequence>
<organism evidence="5">
    <name type="scientific">marine sediment metagenome</name>
    <dbReference type="NCBI Taxonomy" id="412755"/>
    <lineage>
        <taxon>unclassified sequences</taxon>
        <taxon>metagenomes</taxon>
        <taxon>ecological metagenomes</taxon>
    </lineage>
</organism>
<keyword evidence="3" id="KW-0408">Iron</keyword>
<gene>
    <name evidence="5" type="ORF">S01H1_74010</name>
</gene>
<accession>X0X9U6</accession>
<evidence type="ECO:0000256" key="1">
    <source>
        <dbReference type="ARBA" id="ARBA00022723"/>
    </source>
</evidence>
<name>X0X9U6_9ZZZZ</name>
<keyword evidence="4" id="KW-0411">Iron-sulfur</keyword>
<evidence type="ECO:0000256" key="4">
    <source>
        <dbReference type="ARBA" id="ARBA00023014"/>
    </source>
</evidence>
<proteinExistence type="predicted"/>
<dbReference type="InterPro" id="IPR039650">
    <property type="entry name" value="HdrA-like"/>
</dbReference>
<dbReference type="GO" id="GO:0051536">
    <property type="term" value="F:iron-sulfur cluster binding"/>
    <property type="evidence" value="ECO:0007669"/>
    <property type="project" value="UniProtKB-KW"/>
</dbReference>
<evidence type="ECO:0000256" key="3">
    <source>
        <dbReference type="ARBA" id="ARBA00023004"/>
    </source>
</evidence>
<dbReference type="EMBL" id="BARS01049480">
    <property type="protein sequence ID" value="GAG33443.1"/>
    <property type="molecule type" value="Genomic_DNA"/>
</dbReference>
<dbReference type="AlphaFoldDB" id="X0X9U6"/>